<keyword evidence="6" id="KW-0375">Hydrogen ion transport</keyword>
<geneLocation type="mitochondrion" evidence="7"/>
<dbReference type="GO" id="GO:0015986">
    <property type="term" value="P:proton motive force-driven ATP synthesis"/>
    <property type="evidence" value="ECO:0007669"/>
    <property type="project" value="UniProtKB-UniRule"/>
</dbReference>
<dbReference type="GeneID" id="38092189"/>
<keyword evidence="6" id="KW-0406">Ion transport</keyword>
<proteinExistence type="inferred from homology"/>
<keyword evidence="3 6" id="KW-0812">Transmembrane</keyword>
<gene>
    <name evidence="7" type="primary">atp8</name>
    <name evidence="7" type="ORF">DXG03_000017</name>
</gene>
<evidence type="ECO:0000256" key="5">
    <source>
        <dbReference type="ARBA" id="ARBA00023136"/>
    </source>
</evidence>
<comment type="function">
    <text evidence="6">Mitochondrial membrane ATP synthase (F(1)F(0) ATP synthase or Complex V) produces ATP from ADP in the presence of a proton gradient across the membrane which is generated by electron transport complexes of the respiratory chain. F-type ATPases consist of two structural domains, F(1) - containing the extramembraneous catalytic core and F(0) - containing the membrane proton channel, linked together by a central stalk and a peripheral stalk. During catalysis, ATP synthesis in the catalytic domain of F(1) is coupled via a rotary mechanism of the central stalk subunits to proton translocation. Part of the complex F(0) domain. Minor subunit located with subunit a in the membrane.</text>
</comment>
<comment type="similarity">
    <text evidence="2 6">Belongs to the ATPase protein 8 family.</text>
</comment>
<dbReference type="RefSeq" id="YP_009517145.1">
    <property type="nucleotide sequence ID" value="NC_039439.1"/>
</dbReference>
<keyword evidence="6" id="KW-0813">Transport</keyword>
<evidence type="ECO:0000256" key="4">
    <source>
        <dbReference type="ARBA" id="ARBA00022989"/>
    </source>
</evidence>
<accession>A0A386TXX6</accession>
<dbReference type="AlphaFoldDB" id="A0A386TXX6"/>
<keyword evidence="6 7" id="KW-0496">Mitochondrion</keyword>
<name>A0A386TXX6_9AGAR</name>
<keyword evidence="6" id="KW-0066">ATP synthesis</keyword>
<evidence type="ECO:0000256" key="2">
    <source>
        <dbReference type="ARBA" id="ARBA00008892"/>
    </source>
</evidence>
<keyword evidence="4 6" id="KW-1133">Transmembrane helix</keyword>
<reference evidence="7" key="1">
    <citation type="submission" date="2018-08" db="EMBL/GenBank/DDBJ databases">
        <title>Comparative mitochondrial genomics of the basidiomycete Termitomyces.</title>
        <authorList>
            <person name="Nieuwenhuis M."/>
        </authorList>
    </citation>
    <scope>NUCLEOTIDE SEQUENCE</scope>
    <source>
        <strain evidence="7">AP01</strain>
    </source>
</reference>
<feature type="transmembrane region" description="Helical" evidence="6">
    <location>
        <begin position="12"/>
        <end position="32"/>
    </location>
</feature>
<sequence>MPQLLPFFFFNQLLFSFIILFSIVYIFSKYILPLFTLQQVIRTYITKLSKKN</sequence>
<evidence type="ECO:0000256" key="6">
    <source>
        <dbReference type="RuleBase" id="RU368038"/>
    </source>
</evidence>
<comment type="subunit">
    <text evidence="6">F-type ATPases have 2 components, CF(1) - the catalytic core - and CF(0) - the membrane proton channel.</text>
</comment>
<evidence type="ECO:0000256" key="3">
    <source>
        <dbReference type="ARBA" id="ARBA00022692"/>
    </source>
</evidence>
<evidence type="ECO:0000313" key="7">
    <source>
        <dbReference type="EMBL" id="AYE93067.1"/>
    </source>
</evidence>
<dbReference type="EMBL" id="MH725791">
    <property type="protein sequence ID" value="AYE93067.1"/>
    <property type="molecule type" value="Genomic_DNA"/>
</dbReference>
<dbReference type="GO" id="GO:0005743">
    <property type="term" value="C:mitochondrial inner membrane"/>
    <property type="evidence" value="ECO:0007669"/>
    <property type="project" value="UniProtKB-SubCell"/>
</dbReference>
<dbReference type="GO" id="GO:0045259">
    <property type="term" value="C:proton-transporting ATP synthase complex"/>
    <property type="evidence" value="ECO:0007669"/>
    <property type="project" value="UniProtKB-KW"/>
</dbReference>
<keyword evidence="6" id="KW-0138">CF(0)</keyword>
<dbReference type="GO" id="GO:0015078">
    <property type="term" value="F:proton transmembrane transporter activity"/>
    <property type="evidence" value="ECO:0007669"/>
    <property type="project" value="UniProtKB-UniRule"/>
</dbReference>
<organism evidence="7">
    <name type="scientific">Asterophora parasitica</name>
    <dbReference type="NCBI Taxonomy" id="117018"/>
    <lineage>
        <taxon>Eukaryota</taxon>
        <taxon>Fungi</taxon>
        <taxon>Dikarya</taxon>
        <taxon>Basidiomycota</taxon>
        <taxon>Agaricomycotina</taxon>
        <taxon>Agaricomycetes</taxon>
        <taxon>Agaricomycetidae</taxon>
        <taxon>Agaricales</taxon>
        <taxon>Tricholomatineae</taxon>
        <taxon>Lyophyllaceae</taxon>
        <taxon>Asterophora</taxon>
    </lineage>
</organism>
<evidence type="ECO:0000256" key="1">
    <source>
        <dbReference type="ARBA" id="ARBA00004167"/>
    </source>
</evidence>
<keyword evidence="5 6" id="KW-0472">Membrane</keyword>
<comment type="subcellular location">
    <subcellularLocation>
        <location evidence="1">Membrane</location>
        <topology evidence="1">Single-pass membrane protein</topology>
    </subcellularLocation>
    <subcellularLocation>
        <location evidence="6">Mitochondrion inner membrane</location>
        <topology evidence="6">Single-pass membrane protein</topology>
    </subcellularLocation>
</comment>
<protein>
    <recommendedName>
        <fullName evidence="6">ATP synthase protein 8</fullName>
    </recommendedName>
</protein>
<dbReference type="Pfam" id="PF05933">
    <property type="entry name" value="Fun_ATP-synt_8"/>
    <property type="match status" value="1"/>
</dbReference>
<dbReference type="OrthoDB" id="270970at2759"/>
<dbReference type="InterPro" id="IPR009230">
    <property type="entry name" value="ATP_synth_su8_fun"/>
</dbReference>